<reference evidence="1 2" key="1">
    <citation type="submission" date="2019-01" db="EMBL/GenBank/DDBJ databases">
        <authorList>
            <consortium name="Pathogen Informatics"/>
        </authorList>
    </citation>
    <scope>NUCLEOTIDE SEQUENCE [LARGE SCALE GENOMIC DNA]</scope>
    <source>
        <strain evidence="1 2">NCTC10168</strain>
    </source>
</reference>
<dbReference type="RefSeq" id="WP_129646850.1">
    <property type="nucleotide sequence ID" value="NZ_LR215037.1"/>
</dbReference>
<gene>
    <name evidence="1" type="ORF">NCTC10168_00532</name>
</gene>
<proteinExistence type="predicted"/>
<accession>A0A449B4V6</accession>
<dbReference type="Proteomes" id="UP000290243">
    <property type="component" value="Chromosome"/>
</dbReference>
<evidence type="ECO:0000313" key="1">
    <source>
        <dbReference type="EMBL" id="VEU75605.1"/>
    </source>
</evidence>
<dbReference type="KEGG" id="mmau:NCTC10168_00532"/>
<protein>
    <submittedName>
        <fullName evidence="1">Uncharacterized protein</fullName>
    </submittedName>
</protein>
<dbReference type="AlphaFoldDB" id="A0A449B4V6"/>
<sequence>MQDIDGFDEYNVRDTNWHNTIEKNYYLSNMQGAPRFINVIKNNILDYSLEPTSEIFETLKNSNLISSGAKNNSKISIKSRLKISLPNETIQTMLRLNFTKIKVKYKRAHASDNDYRTYEIPLNENTLSDNELHLIEEYNSNPDTSAIGITTVSGRFTHTDRGINYMANEYFIKITSLKGCFYFFEW</sequence>
<evidence type="ECO:0000313" key="2">
    <source>
        <dbReference type="Proteomes" id="UP000290243"/>
    </source>
</evidence>
<keyword evidence="2" id="KW-1185">Reference proteome</keyword>
<organism evidence="1 2">
    <name type="scientific">Mycoplasmopsis maculosa</name>
    <dbReference type="NCBI Taxonomy" id="114885"/>
    <lineage>
        <taxon>Bacteria</taxon>
        <taxon>Bacillati</taxon>
        <taxon>Mycoplasmatota</taxon>
        <taxon>Mycoplasmoidales</taxon>
        <taxon>Metamycoplasmataceae</taxon>
        <taxon>Mycoplasmopsis</taxon>
    </lineage>
</organism>
<name>A0A449B4V6_9BACT</name>
<dbReference type="EMBL" id="LR215037">
    <property type="protein sequence ID" value="VEU75605.1"/>
    <property type="molecule type" value="Genomic_DNA"/>
</dbReference>